<dbReference type="InterPro" id="IPR001584">
    <property type="entry name" value="Integrase_cat-core"/>
</dbReference>
<dbReference type="EMBL" id="BSDX01000001">
    <property type="protein sequence ID" value="GLI54158.1"/>
    <property type="molecule type" value="Genomic_DNA"/>
</dbReference>
<dbReference type="AlphaFoldDB" id="A0A9W6GF54"/>
<comment type="caution">
    <text evidence="2">The sequence shown here is derived from an EMBL/GenBank/DDBJ whole genome shotgun (WGS) entry which is preliminary data.</text>
</comment>
<feature type="domain" description="Integrase catalytic" evidence="1">
    <location>
        <begin position="91"/>
        <end position="255"/>
    </location>
</feature>
<dbReference type="PANTHER" id="PTHR46889">
    <property type="entry name" value="TRANSPOSASE INSF FOR INSERTION SEQUENCE IS3B-RELATED"/>
    <property type="match status" value="1"/>
</dbReference>
<dbReference type="InterPro" id="IPR036397">
    <property type="entry name" value="RNaseH_sf"/>
</dbReference>
<dbReference type="GO" id="GO:0015074">
    <property type="term" value="P:DNA integration"/>
    <property type="evidence" value="ECO:0007669"/>
    <property type="project" value="InterPro"/>
</dbReference>
<protein>
    <submittedName>
        <fullName evidence="2">Transposase</fullName>
    </submittedName>
</protein>
<dbReference type="SUPFAM" id="SSF53098">
    <property type="entry name" value="Ribonuclease H-like"/>
    <property type="match status" value="1"/>
</dbReference>
<dbReference type="InterPro" id="IPR009057">
    <property type="entry name" value="Homeodomain-like_sf"/>
</dbReference>
<evidence type="ECO:0000313" key="2">
    <source>
        <dbReference type="EMBL" id="GLI54158.1"/>
    </source>
</evidence>
<sequence>MRKVKGKEEPVKKARFGRNVNALTEEEKDAIVKYALGKPKYYHREMAWRMVDENIVYTSASTVYRILKENGLIRENERKKRYGWVHRYSNEASYPDELWQADITYIRYRNRDIYQLTFIDVYSRYVVLSVPLRSMDSTTVSRVFERLIEQKQDELQRRPKLQTDNGSCFIGSEFRGVVTRYLVEHTTIHPSTPTENVIIERWHRTFKELLYEQEEPEDFETLVKNIQAACDYYNYKRYHSSLKYMTPYEWYRGEPERIESERRMKLQEARLLRRAINCNKGKDSLFLTA</sequence>
<dbReference type="SUPFAM" id="SSF46689">
    <property type="entry name" value="Homeodomain-like"/>
    <property type="match status" value="1"/>
</dbReference>
<proteinExistence type="predicted"/>
<accession>A0A9W6GF54</accession>
<dbReference type="Proteomes" id="UP001144297">
    <property type="component" value="Unassembled WGS sequence"/>
</dbReference>
<dbReference type="InterPro" id="IPR050900">
    <property type="entry name" value="Transposase_IS3/IS150/IS904"/>
</dbReference>
<evidence type="ECO:0000259" key="1">
    <source>
        <dbReference type="PROSITE" id="PS50994"/>
    </source>
</evidence>
<name>A0A9W6GF54_9BACT</name>
<keyword evidence="3" id="KW-1185">Reference proteome</keyword>
<dbReference type="PROSITE" id="PS50994">
    <property type="entry name" value="INTEGRASE"/>
    <property type="match status" value="1"/>
</dbReference>
<gene>
    <name evidence="2" type="ORF">TISLANDTSLP1_18510</name>
</gene>
<evidence type="ECO:0000313" key="3">
    <source>
        <dbReference type="Proteomes" id="UP001144297"/>
    </source>
</evidence>
<dbReference type="InterPro" id="IPR012337">
    <property type="entry name" value="RNaseH-like_sf"/>
</dbReference>
<dbReference type="PANTHER" id="PTHR46889:SF5">
    <property type="entry name" value="INTEGRASE PROTEIN"/>
    <property type="match status" value="1"/>
</dbReference>
<dbReference type="Pfam" id="PF00665">
    <property type="entry name" value="rve"/>
    <property type="match status" value="1"/>
</dbReference>
<organism evidence="2 3">
    <name type="scientific">Thermodesulfovibrio yellowstonii</name>
    <dbReference type="NCBI Taxonomy" id="28262"/>
    <lineage>
        <taxon>Bacteria</taxon>
        <taxon>Pseudomonadati</taxon>
        <taxon>Nitrospirota</taxon>
        <taxon>Thermodesulfovibrionia</taxon>
        <taxon>Thermodesulfovibrionales</taxon>
        <taxon>Thermodesulfovibrionaceae</taxon>
        <taxon>Thermodesulfovibrio</taxon>
    </lineage>
</organism>
<dbReference type="Gene3D" id="3.30.420.10">
    <property type="entry name" value="Ribonuclease H-like superfamily/Ribonuclease H"/>
    <property type="match status" value="1"/>
</dbReference>
<reference evidence="2" key="1">
    <citation type="submission" date="2022-12" db="EMBL/GenBank/DDBJ databases">
        <title>Reference genome sequencing for broad-spectrum identification of bacterial and archaeal isolates by mass spectrometry.</title>
        <authorList>
            <person name="Sekiguchi Y."/>
            <person name="Tourlousse D.M."/>
        </authorList>
    </citation>
    <scope>NUCLEOTIDE SEQUENCE</scope>
    <source>
        <strain evidence="2">TSL-P1</strain>
    </source>
</reference>
<dbReference type="GO" id="GO:0003676">
    <property type="term" value="F:nucleic acid binding"/>
    <property type="evidence" value="ECO:0007669"/>
    <property type="project" value="InterPro"/>
</dbReference>